<reference evidence="2" key="1">
    <citation type="journal article" date="2019" name="Int. J. Syst. Evol. Microbiol.">
        <title>The Global Catalogue of Microorganisms (GCM) 10K type strain sequencing project: providing services to taxonomists for standard genome sequencing and annotation.</title>
        <authorList>
            <consortium name="The Broad Institute Genomics Platform"/>
            <consortium name="The Broad Institute Genome Sequencing Center for Infectious Disease"/>
            <person name="Wu L."/>
            <person name="Ma J."/>
        </authorList>
    </citation>
    <scope>NUCLEOTIDE SEQUENCE [LARGE SCALE GENOMIC DNA]</scope>
    <source>
        <strain evidence="2">KACC 13778</strain>
    </source>
</reference>
<comment type="caution">
    <text evidence="1">The sequence shown here is derived from an EMBL/GenBank/DDBJ whole genome shotgun (WGS) entry which is preliminary data.</text>
</comment>
<dbReference type="Proteomes" id="UP001595956">
    <property type="component" value="Unassembled WGS sequence"/>
</dbReference>
<dbReference type="EMBL" id="JBHSMD010000002">
    <property type="protein sequence ID" value="MFC5493099.1"/>
    <property type="molecule type" value="Genomic_DNA"/>
</dbReference>
<dbReference type="RefSeq" id="WP_345171882.1">
    <property type="nucleotide sequence ID" value="NZ_BAABFQ010000003.1"/>
</dbReference>
<accession>A0ABW0MZ00</accession>
<keyword evidence="2" id="KW-1185">Reference proteome</keyword>
<evidence type="ECO:0000313" key="2">
    <source>
        <dbReference type="Proteomes" id="UP001595956"/>
    </source>
</evidence>
<evidence type="ECO:0000313" key="1">
    <source>
        <dbReference type="EMBL" id="MFC5493099.1"/>
    </source>
</evidence>
<organism evidence="1 2">
    <name type="scientific">Nocardioides caricicola</name>
    <dbReference type="NCBI Taxonomy" id="634770"/>
    <lineage>
        <taxon>Bacteria</taxon>
        <taxon>Bacillati</taxon>
        <taxon>Actinomycetota</taxon>
        <taxon>Actinomycetes</taxon>
        <taxon>Propionibacteriales</taxon>
        <taxon>Nocardioidaceae</taxon>
        <taxon>Nocardioides</taxon>
    </lineage>
</organism>
<protein>
    <submittedName>
        <fullName evidence="1">Uncharacterized protein</fullName>
    </submittedName>
</protein>
<sequence length="68" mass="7337">MNTRIDCDTCTVRGLHCHDCVVTVLLGPPPELTFDDDARDALDVLAQSGLVPPLRLVQPVDGPHMESA</sequence>
<name>A0ABW0MZ00_9ACTN</name>
<gene>
    <name evidence="1" type="ORF">ACFPKY_08305</name>
</gene>
<proteinExistence type="predicted"/>